<dbReference type="AlphaFoldDB" id="F7ZML2"/>
<dbReference type="PANTHER" id="PTHR23416">
    <property type="entry name" value="SIALIC ACID SYNTHASE-RELATED"/>
    <property type="match status" value="1"/>
</dbReference>
<dbReference type="NCBIfam" id="TIGR04099">
    <property type="entry name" value="biosn_Pnap_2097"/>
    <property type="match status" value="1"/>
</dbReference>
<feature type="region of interest" description="Disordered" evidence="4">
    <location>
        <begin position="430"/>
        <end position="455"/>
    </location>
</feature>
<dbReference type="KEGG" id="rli:RLO149_p630410"/>
<evidence type="ECO:0000256" key="1">
    <source>
        <dbReference type="ARBA" id="ARBA00022679"/>
    </source>
</evidence>
<dbReference type="InterPro" id="IPR018357">
    <property type="entry name" value="Hexapep_transf_CS"/>
</dbReference>
<gene>
    <name evidence="5" type="ordered locus">RLO149_p630410</name>
</gene>
<organism evidence="5 6">
    <name type="scientific">Roseobacter litoralis (strain ATCC 49566 / DSM 6996 / JCM 21268 / NBRC 15278 / OCh 149)</name>
    <dbReference type="NCBI Taxonomy" id="391595"/>
    <lineage>
        <taxon>Bacteria</taxon>
        <taxon>Pseudomonadati</taxon>
        <taxon>Pseudomonadota</taxon>
        <taxon>Alphaproteobacteria</taxon>
        <taxon>Rhodobacterales</taxon>
        <taxon>Roseobacteraceae</taxon>
        <taxon>Roseobacter</taxon>
    </lineage>
</organism>
<dbReference type="Pfam" id="PF00132">
    <property type="entry name" value="Hexapep"/>
    <property type="match status" value="1"/>
</dbReference>
<evidence type="ECO:0000256" key="2">
    <source>
        <dbReference type="ARBA" id="ARBA00022737"/>
    </source>
</evidence>
<dbReference type="GO" id="GO:0016746">
    <property type="term" value="F:acyltransferase activity"/>
    <property type="evidence" value="ECO:0007669"/>
    <property type="project" value="UniProtKB-KW"/>
</dbReference>
<dbReference type="Gene3D" id="3.10.129.10">
    <property type="entry name" value="Hotdog Thioesterase"/>
    <property type="match status" value="1"/>
</dbReference>
<evidence type="ECO:0000256" key="4">
    <source>
        <dbReference type="SAM" id="MobiDB-lite"/>
    </source>
</evidence>
<name>F7ZML2_ROSLO</name>
<keyword evidence="5" id="KW-0614">Plasmid</keyword>
<evidence type="ECO:0000256" key="3">
    <source>
        <dbReference type="ARBA" id="ARBA00023315"/>
    </source>
</evidence>
<dbReference type="EMBL" id="CP002626">
    <property type="protein sequence ID" value="AEI96549.1"/>
    <property type="molecule type" value="Genomic_DNA"/>
</dbReference>
<keyword evidence="3" id="KW-0012">Acyltransferase</keyword>
<dbReference type="InterPro" id="IPR024091">
    <property type="entry name" value="LnmK-like_bifun_acyl/decarbox"/>
</dbReference>
<dbReference type="Proteomes" id="UP000001353">
    <property type="component" value="Plasmid pRLO149_63"/>
</dbReference>
<dbReference type="eggNOG" id="COG0110">
    <property type="taxonomic scope" value="Bacteria"/>
</dbReference>
<keyword evidence="1" id="KW-0808">Transferase</keyword>
<dbReference type="CDD" id="cd04647">
    <property type="entry name" value="LbH_MAT_like"/>
    <property type="match status" value="1"/>
</dbReference>
<dbReference type="NCBIfam" id="TIGR04098">
    <property type="entry name" value="LnmK_bifunc"/>
    <property type="match status" value="1"/>
</dbReference>
<reference evidence="5 6" key="1">
    <citation type="journal article" date="2011" name="BMC Genomics">
        <title>Comparative genome analysis and genome-guided physiological analysis of Roseobacter litoralis.</title>
        <authorList>
            <person name="Kalhoefer D."/>
            <person name="Thole S."/>
            <person name="Voget S."/>
            <person name="Lehmann R."/>
            <person name="Liesegang H."/>
            <person name="Wollher A."/>
            <person name="Daniel R."/>
            <person name="Simon M."/>
            <person name="Brinkhoff T."/>
        </authorList>
    </citation>
    <scope>NUCLEOTIDE SEQUENCE [LARGE SCALE GENOMIC DNA]</scope>
    <source>
        <strain evidence="6">ATCC 49566 / DSM 6996 / JCM 21268 / NBRC 15278 / OCh 149</strain>
    </source>
</reference>
<dbReference type="HOGENOM" id="CLU_601141_0_0_5"/>
<geneLocation type="plasmid" evidence="5 6">
    <name>pRLO149_63</name>
</geneLocation>
<dbReference type="InterPro" id="IPR011004">
    <property type="entry name" value="Trimer_LpxA-like_sf"/>
</dbReference>
<evidence type="ECO:0000313" key="5">
    <source>
        <dbReference type="EMBL" id="AEI96549.1"/>
    </source>
</evidence>
<evidence type="ECO:0000313" key="6">
    <source>
        <dbReference type="Proteomes" id="UP000001353"/>
    </source>
</evidence>
<sequence>MHGIKVLNYYGHTHVSERRKATLGRDVRISPMASFANAQNLIIKNRARIGANVSLWAGPGRGRIVIGEDTMIGPNVMVTAANYRFNDGSPVTSQAMDESDTIIGDDVWIGHGATILPGAKIGDGAVIGAGAVVRGEVSANAVLAGNPAKVVGSRLIRAAEDTLATVTGPGNVQITALTTADPPAAASVVPGQAKRHYSIDMPQMALSGLSEAWLFKELGDIHWQMITEFLQSPSSALANETGDRLYATFTRLYLEVTPKLRDFQENDMLELSSTLQRYGASFFFGMHDLRAQGAGCRAQTMSTFAKYGERGKNTSLIKGTPTLVDPDSVPSVAEFPAFGIQYRDRRGTEPAEAIFECEYEILPSHDINGVGLLYFAAYPTIFDLCFEKFEGKGFLIDYSTVSKDLYYYTNSEPTETLIFRVHSREEDKETIRHTASLSRKGDGKRMGEVISVKRR</sequence>
<keyword evidence="2" id="KW-0677">Repeat</keyword>
<accession>F7ZML2</accession>
<dbReference type="InterPro" id="IPR001451">
    <property type="entry name" value="Hexapep"/>
</dbReference>
<protein>
    <submittedName>
        <fullName evidence="5">Uncharacterized protein</fullName>
    </submittedName>
</protein>
<keyword evidence="6" id="KW-1185">Reference proteome</keyword>
<proteinExistence type="predicted"/>
<dbReference type="InterPro" id="IPR051159">
    <property type="entry name" value="Hexapeptide_acetyltransf"/>
</dbReference>
<dbReference type="SUPFAM" id="SSF51161">
    <property type="entry name" value="Trimeric LpxA-like enzymes"/>
    <property type="match status" value="1"/>
</dbReference>
<dbReference type="PROSITE" id="PS00101">
    <property type="entry name" value="HEXAPEP_TRANSFERASES"/>
    <property type="match status" value="1"/>
</dbReference>
<dbReference type="Gene3D" id="2.160.10.10">
    <property type="entry name" value="Hexapeptide repeat proteins"/>
    <property type="match status" value="1"/>
</dbReference>